<feature type="region of interest" description="Disordered" evidence="1">
    <location>
        <begin position="306"/>
        <end position="335"/>
    </location>
</feature>
<evidence type="ECO:0008006" key="4">
    <source>
        <dbReference type="Google" id="ProtNLM"/>
    </source>
</evidence>
<proteinExistence type="predicted"/>
<evidence type="ECO:0000313" key="3">
    <source>
        <dbReference type="Proteomes" id="UP000831390"/>
    </source>
</evidence>
<name>A0ABY4B453_9BACT</name>
<evidence type="ECO:0000313" key="2">
    <source>
        <dbReference type="EMBL" id="UOE33918.1"/>
    </source>
</evidence>
<sequence length="335" mass="33574">MVSATAVDAAGDVYLAGRFTNTVALGGTTLTSVGGSDVFVTKFNAASNQFVWAQRAGGMGQDFVSAMAVSGTSVYVAGSYDGAVSGFGATTLTNAGSIGTNDIFVAKLTDTGSFVWAQRAGGTDNDYAQALAVSGASVYVAGEFTSPTAGFGPTVLSTAGSADVYVADVYVTKLTDAGSTGSFAWAQRAGGTHYDAAYALAVSGTSVYVAGAFHSPTAGFGPTVLPTAGTADVYVAKLTDAGSFVWAQRAGGTGSDEAYALAISGTSVFVAGTFYSPTTSFGAISLTNPYPNPKKNLGFLASLTDPTLTAPADSREPASLYPNPARQGATPAPPR</sequence>
<reference evidence="2 3" key="1">
    <citation type="submission" date="2022-03" db="EMBL/GenBank/DDBJ databases">
        <title>Hymenobactersp. isolated from the air.</title>
        <authorList>
            <person name="Won M."/>
            <person name="Kwon S.-W."/>
        </authorList>
    </citation>
    <scope>NUCLEOTIDE SEQUENCE [LARGE SCALE GENOMIC DNA]</scope>
    <source>
        <strain evidence="2 3">KACC 22596</strain>
    </source>
</reference>
<protein>
    <recommendedName>
        <fullName evidence="4">Bulb-type lectin domain-containing protein</fullName>
    </recommendedName>
</protein>
<gene>
    <name evidence="2" type="ORF">MTP16_22740</name>
</gene>
<organism evidence="2 3">
    <name type="scientific">Hymenobacter monticola</name>
    <dbReference type="NCBI Taxonomy" id="1705399"/>
    <lineage>
        <taxon>Bacteria</taxon>
        <taxon>Pseudomonadati</taxon>
        <taxon>Bacteroidota</taxon>
        <taxon>Cytophagia</taxon>
        <taxon>Cytophagales</taxon>
        <taxon>Hymenobacteraceae</taxon>
        <taxon>Hymenobacter</taxon>
    </lineage>
</organism>
<dbReference type="PANTHER" id="PTHR35580:SF1">
    <property type="entry name" value="PHYTASE-LIKE DOMAIN-CONTAINING PROTEIN"/>
    <property type="match status" value="1"/>
</dbReference>
<keyword evidence="3" id="KW-1185">Reference proteome</keyword>
<dbReference type="PANTHER" id="PTHR35580">
    <property type="entry name" value="CELL SURFACE GLYCOPROTEIN (S-LAYER PROTEIN)-LIKE PROTEIN"/>
    <property type="match status" value="1"/>
</dbReference>
<dbReference type="EMBL" id="CP094534">
    <property type="protein sequence ID" value="UOE33918.1"/>
    <property type="molecule type" value="Genomic_DNA"/>
</dbReference>
<dbReference type="RefSeq" id="WP_243514414.1">
    <property type="nucleotide sequence ID" value="NZ_CP094534.1"/>
</dbReference>
<evidence type="ECO:0000256" key="1">
    <source>
        <dbReference type="SAM" id="MobiDB-lite"/>
    </source>
</evidence>
<accession>A0ABY4B453</accession>
<dbReference type="InterPro" id="IPR052918">
    <property type="entry name" value="Motility_Chemotaxis_Reg"/>
</dbReference>
<dbReference type="Proteomes" id="UP000831390">
    <property type="component" value="Chromosome"/>
</dbReference>